<evidence type="ECO:0000313" key="7">
    <source>
        <dbReference type="Proteomes" id="UP000010301"/>
    </source>
</evidence>
<feature type="region of interest" description="Disordered" evidence="4">
    <location>
        <begin position="1"/>
        <end position="23"/>
    </location>
</feature>
<dbReference type="PRINTS" id="PR00502">
    <property type="entry name" value="NUDIXFAMILY"/>
</dbReference>
<accession>C0VXY6</accession>
<dbReference type="InterPro" id="IPR020476">
    <property type="entry name" value="Nudix_hydrolase"/>
</dbReference>
<dbReference type="STRING" id="525245.HMPREF0044_0026"/>
<dbReference type="InterPro" id="IPR000086">
    <property type="entry name" value="NUDIX_hydrolase_dom"/>
</dbReference>
<dbReference type="Gene3D" id="3.90.79.10">
    <property type="entry name" value="Nucleoside Triphosphate Pyrophosphohydrolase"/>
    <property type="match status" value="1"/>
</dbReference>
<dbReference type="RefSeq" id="WP_006547023.1">
    <property type="nucleotide sequence ID" value="NZ_DS999545.1"/>
</dbReference>
<dbReference type="EMBL" id="ACFG01000004">
    <property type="protein sequence ID" value="EEH64289.1"/>
    <property type="molecule type" value="Genomic_DNA"/>
</dbReference>
<dbReference type="SUPFAM" id="SSF55811">
    <property type="entry name" value="Nudix"/>
    <property type="match status" value="1"/>
</dbReference>
<comment type="similarity">
    <text evidence="1 3">Belongs to the Nudix hydrolase family.</text>
</comment>
<protein>
    <submittedName>
        <fullName evidence="6">Hydrolase, NUDIX family</fullName>
    </submittedName>
</protein>
<evidence type="ECO:0000259" key="5">
    <source>
        <dbReference type="PROSITE" id="PS51462"/>
    </source>
</evidence>
<keyword evidence="7" id="KW-1185">Reference proteome</keyword>
<sequence>MHPSDKDTKMAIPRPPRRHPAVLSARTQTRQYPVVDERSAGGLVLKIEGGRPLVAVIARRNRAGKIEWCLPKGHIEPNESAQTAAVREIAEETGITGKIVVPLADIDYWFSSLDRRVHKVVFHYLLEYVSGEITVENDPDHEAEDAAWYPLKDVANILAYPNERRVVGIAMQMLYPDSYEVDDRYGDYA</sequence>
<name>C0VXY6_9ACTO</name>
<dbReference type="PANTHER" id="PTHR43736">
    <property type="entry name" value="ADP-RIBOSE PYROPHOSPHATASE"/>
    <property type="match status" value="1"/>
</dbReference>
<evidence type="ECO:0000313" key="6">
    <source>
        <dbReference type="EMBL" id="EEH64289.1"/>
    </source>
</evidence>
<dbReference type="Proteomes" id="UP000010301">
    <property type="component" value="Unassembled WGS sequence"/>
</dbReference>
<evidence type="ECO:0000256" key="1">
    <source>
        <dbReference type="ARBA" id="ARBA00005582"/>
    </source>
</evidence>
<dbReference type="OrthoDB" id="9816289at2"/>
<dbReference type="InterPro" id="IPR020084">
    <property type="entry name" value="NUDIX_hydrolase_CS"/>
</dbReference>
<dbReference type="eggNOG" id="COG1051">
    <property type="taxonomic scope" value="Bacteria"/>
</dbReference>
<reference evidence="6 7" key="1">
    <citation type="submission" date="2009-01" db="EMBL/GenBank/DDBJ databases">
        <authorList>
            <person name="Qin X."/>
            <person name="Bachman B."/>
            <person name="Battles P."/>
            <person name="Bell A."/>
            <person name="Bess C."/>
            <person name="Bickham C."/>
            <person name="Chaboub L."/>
            <person name="Chen D."/>
            <person name="Coyle M."/>
            <person name="Deiros D.R."/>
            <person name="Dinh H."/>
            <person name="Forbes L."/>
            <person name="Fowler G."/>
            <person name="Francisco L."/>
            <person name="Fu Q."/>
            <person name="Gubbala S."/>
            <person name="Hale W."/>
            <person name="Han Y."/>
            <person name="Hemphill L."/>
            <person name="Highlander S.K."/>
            <person name="Hirani K."/>
            <person name="Hogues M."/>
            <person name="Jackson L."/>
            <person name="Jakkamsetti A."/>
            <person name="Javaid M."/>
            <person name="Jiang H."/>
            <person name="Korchina V."/>
            <person name="Kovar C."/>
            <person name="Lara F."/>
            <person name="Lee S."/>
            <person name="Mata R."/>
            <person name="Mathew T."/>
            <person name="Moen C."/>
            <person name="Morales K."/>
            <person name="Munidasa M."/>
            <person name="Nazareth L."/>
            <person name="Ngo R."/>
            <person name="Nguyen L."/>
            <person name="Okwuonu G."/>
            <person name="Ongeri F."/>
            <person name="Patil S."/>
            <person name="Petrosino J."/>
            <person name="Pham C."/>
            <person name="Pham P."/>
            <person name="Pu L.-L."/>
            <person name="Puazo M."/>
            <person name="Raj R."/>
            <person name="Reid J."/>
            <person name="Rouhana J."/>
            <person name="Saada N."/>
            <person name="Shang Y."/>
            <person name="Simmons D."/>
            <person name="Thornton R."/>
            <person name="Warren J."/>
            <person name="Weissenberger G."/>
            <person name="Zhang J."/>
            <person name="Zhang L."/>
            <person name="Zhou C."/>
            <person name="Zhu D."/>
            <person name="Muzny D."/>
            <person name="Worley K."/>
            <person name="Gibbs R."/>
        </authorList>
    </citation>
    <scope>NUCLEOTIDE SEQUENCE [LARGE SCALE GENOMIC DNA]</scope>
    <source>
        <strain evidence="6 7">DSM 15436</strain>
    </source>
</reference>
<proteinExistence type="inferred from homology"/>
<organism evidence="6 7">
    <name type="scientific">Gleimia coleocanis DSM 15436</name>
    <dbReference type="NCBI Taxonomy" id="525245"/>
    <lineage>
        <taxon>Bacteria</taxon>
        <taxon>Bacillati</taxon>
        <taxon>Actinomycetota</taxon>
        <taxon>Actinomycetes</taxon>
        <taxon>Actinomycetales</taxon>
        <taxon>Actinomycetaceae</taxon>
        <taxon>Gleimia</taxon>
    </lineage>
</organism>
<dbReference type="PROSITE" id="PS51462">
    <property type="entry name" value="NUDIX"/>
    <property type="match status" value="1"/>
</dbReference>
<dbReference type="HOGENOM" id="CLU_037162_14_1_11"/>
<dbReference type="PROSITE" id="PS00893">
    <property type="entry name" value="NUDIX_BOX"/>
    <property type="match status" value="1"/>
</dbReference>
<dbReference type="Pfam" id="PF00293">
    <property type="entry name" value="NUDIX"/>
    <property type="match status" value="1"/>
</dbReference>
<evidence type="ECO:0000256" key="3">
    <source>
        <dbReference type="RuleBase" id="RU003476"/>
    </source>
</evidence>
<dbReference type="PANTHER" id="PTHR43736:SF1">
    <property type="entry name" value="DIHYDRONEOPTERIN TRIPHOSPHATE DIPHOSPHATASE"/>
    <property type="match status" value="1"/>
</dbReference>
<dbReference type="InterPro" id="IPR015797">
    <property type="entry name" value="NUDIX_hydrolase-like_dom_sf"/>
</dbReference>
<feature type="domain" description="Nudix hydrolase" evidence="5">
    <location>
        <begin position="16"/>
        <end position="173"/>
    </location>
</feature>
<gene>
    <name evidence="6" type="ORF">HMPREF0044_0026</name>
</gene>
<dbReference type="CDD" id="cd03673">
    <property type="entry name" value="NUDIX_Ap6A_hydrolase"/>
    <property type="match status" value="1"/>
</dbReference>
<evidence type="ECO:0000256" key="2">
    <source>
        <dbReference type="ARBA" id="ARBA00022801"/>
    </source>
</evidence>
<evidence type="ECO:0000256" key="4">
    <source>
        <dbReference type="SAM" id="MobiDB-lite"/>
    </source>
</evidence>
<dbReference type="AlphaFoldDB" id="C0VXY6"/>
<dbReference type="GO" id="GO:0016787">
    <property type="term" value="F:hydrolase activity"/>
    <property type="evidence" value="ECO:0007669"/>
    <property type="project" value="UniProtKB-KW"/>
</dbReference>
<keyword evidence="2 3" id="KW-0378">Hydrolase</keyword>
<comment type="caution">
    <text evidence="6">The sequence shown here is derived from an EMBL/GenBank/DDBJ whole genome shotgun (WGS) entry which is preliminary data.</text>
</comment>